<proteinExistence type="predicted"/>
<protein>
    <submittedName>
        <fullName evidence="1">LysR family transcriptional regulator</fullName>
    </submittedName>
</protein>
<gene>
    <name evidence="1" type="ORF">ACI1P1_23825</name>
</gene>
<evidence type="ECO:0000313" key="1">
    <source>
        <dbReference type="EMBL" id="MFM9331328.1"/>
    </source>
</evidence>
<organism evidence="1 2">
    <name type="scientific">Paenibacillus mesotrionivorans</name>
    <dbReference type="NCBI Taxonomy" id="3160968"/>
    <lineage>
        <taxon>Bacteria</taxon>
        <taxon>Bacillati</taxon>
        <taxon>Bacillota</taxon>
        <taxon>Bacilli</taxon>
        <taxon>Bacillales</taxon>
        <taxon>Paenibacillaceae</taxon>
        <taxon>Paenibacillus</taxon>
    </lineage>
</organism>
<reference evidence="1" key="1">
    <citation type="submission" date="2024-12" db="EMBL/GenBank/DDBJ databases">
        <authorList>
            <person name="Wu N."/>
        </authorList>
    </citation>
    <scope>NUCLEOTIDE SEQUENCE</scope>
    <source>
        <strain evidence="1">P15</strain>
    </source>
</reference>
<name>A0ACC7P2Z0_9BACL</name>
<dbReference type="EMBL" id="JBJURJ010000018">
    <property type="protein sequence ID" value="MFM9331328.1"/>
    <property type="molecule type" value="Genomic_DNA"/>
</dbReference>
<sequence>MELYQLQTFVKVALTGNLTDAALQLNISQPAASAHIKALEQITGFPLFYRNSKGMTLTERGTKLLEEAQQILFSIEEFYKKAQELRKDSAETIRIGLNTDGNLLQMDKMIRHMSERLPAVEPHFVNTRSEDFLQDVAALKINAGFYYGKVADSHIHSVKLHSCPMVVVYPNSWDVPDRELTLKDFAEKSWIWTTQGCPFHQQAMDYFLERDMVPKTIMYVDNETLIGNLVQQEMGCSLLAEPIAMQFVKENKLKVWKGIDLSVDLSFGYPKDRKRDPVMNEIVTLLQEIWKP</sequence>
<comment type="caution">
    <text evidence="1">The sequence shown here is derived from an EMBL/GenBank/DDBJ whole genome shotgun (WGS) entry which is preliminary data.</text>
</comment>
<dbReference type="Proteomes" id="UP001631969">
    <property type="component" value="Unassembled WGS sequence"/>
</dbReference>
<keyword evidence="2" id="KW-1185">Reference proteome</keyword>
<accession>A0ACC7P2Z0</accession>
<evidence type="ECO:0000313" key="2">
    <source>
        <dbReference type="Proteomes" id="UP001631969"/>
    </source>
</evidence>